<name>X0Y8M1_9ZZZZ</name>
<protein>
    <recommendedName>
        <fullName evidence="2">Type II secretion system protein GspG C-terminal domain-containing protein</fullName>
    </recommendedName>
</protein>
<gene>
    <name evidence="1" type="ORF">S01H1_82819</name>
</gene>
<dbReference type="EMBL" id="BARS01056186">
    <property type="protein sequence ID" value="GAG52135.1"/>
    <property type="molecule type" value="Genomic_DNA"/>
</dbReference>
<feature type="non-terminal residue" evidence="1">
    <location>
        <position position="1"/>
    </location>
</feature>
<dbReference type="AlphaFoldDB" id="X0Y8M1"/>
<accession>X0Y8M1</accession>
<evidence type="ECO:0008006" key="2">
    <source>
        <dbReference type="Google" id="ProtNLM"/>
    </source>
</evidence>
<organism evidence="1">
    <name type="scientific">marine sediment metagenome</name>
    <dbReference type="NCBI Taxonomy" id="412755"/>
    <lineage>
        <taxon>unclassified sequences</taxon>
        <taxon>metagenomes</taxon>
        <taxon>ecological metagenomes</taxon>
    </lineage>
</organism>
<dbReference type="SUPFAM" id="SSF54523">
    <property type="entry name" value="Pili subunits"/>
    <property type="match status" value="1"/>
</dbReference>
<evidence type="ECO:0000313" key="1">
    <source>
        <dbReference type="EMBL" id="GAG52135.1"/>
    </source>
</evidence>
<dbReference type="InterPro" id="IPR045584">
    <property type="entry name" value="Pilin-like"/>
</dbReference>
<sequence length="173" mass="19855">ILAAIAVPNFLEAQVRTKVSRVKSDFRSVATAIEAYRVDFNDYPWFDNGAYPKKYGALSYRLWNLTTPVAYITTVNFRDPFVMMGTWGNYNDDLLRYQYNYRNYKFFGNWGFDCWVLNSLGPDRVKSQGLKTEIMIRGLDTSATPTIIYDSTNGTKSAGDIPWTGGDTRYTNR</sequence>
<dbReference type="Gene3D" id="3.30.700.10">
    <property type="entry name" value="Glycoprotein, Type 4 Pilin"/>
    <property type="match status" value="1"/>
</dbReference>
<proteinExistence type="predicted"/>
<reference evidence="1" key="1">
    <citation type="journal article" date="2014" name="Front. Microbiol.">
        <title>High frequency of phylogenetically diverse reductive dehalogenase-homologous genes in deep subseafloor sedimentary metagenomes.</title>
        <authorList>
            <person name="Kawai M."/>
            <person name="Futagami T."/>
            <person name="Toyoda A."/>
            <person name="Takaki Y."/>
            <person name="Nishi S."/>
            <person name="Hori S."/>
            <person name="Arai W."/>
            <person name="Tsubouchi T."/>
            <person name="Morono Y."/>
            <person name="Uchiyama I."/>
            <person name="Ito T."/>
            <person name="Fujiyama A."/>
            <person name="Inagaki F."/>
            <person name="Takami H."/>
        </authorList>
    </citation>
    <scope>NUCLEOTIDE SEQUENCE</scope>
    <source>
        <strain evidence="1">Expedition CK06-06</strain>
    </source>
</reference>
<comment type="caution">
    <text evidence="1">The sequence shown here is derived from an EMBL/GenBank/DDBJ whole genome shotgun (WGS) entry which is preliminary data.</text>
</comment>